<keyword evidence="5" id="KW-0560">Oxidoreductase</keyword>
<evidence type="ECO:0000313" key="8">
    <source>
        <dbReference type="EMBL" id="BDU16810.1"/>
    </source>
</evidence>
<evidence type="ECO:0000256" key="4">
    <source>
        <dbReference type="ARBA" id="ARBA00022827"/>
    </source>
</evidence>
<evidence type="ECO:0000259" key="7">
    <source>
        <dbReference type="Pfam" id="PF05199"/>
    </source>
</evidence>
<organism evidence="8 9">
    <name type="scientific">Lysobacter auxotrophicus</name>
    <dbReference type="NCBI Taxonomy" id="2992573"/>
    <lineage>
        <taxon>Bacteria</taxon>
        <taxon>Pseudomonadati</taxon>
        <taxon>Pseudomonadota</taxon>
        <taxon>Gammaproteobacteria</taxon>
        <taxon>Lysobacterales</taxon>
        <taxon>Lysobacteraceae</taxon>
        <taxon>Lysobacter</taxon>
    </lineage>
</organism>
<reference evidence="8 9" key="1">
    <citation type="journal article" date="2023" name="Int. J. Syst. Evol. Microbiol.">
        <title>Physiological and genomic analyses of cobalamin (vitamin B12)-auxotrophy of Lysobacter auxotrophicus sp. nov., a methionine-auxotrophic chitinolytic bacterium isolated from chitin-treated soil.</title>
        <authorList>
            <person name="Saito A."/>
            <person name="Dohra H."/>
            <person name="Hamada M."/>
            <person name="Moriuchi R."/>
            <person name="Kotsuchibashi Y."/>
            <person name="Mori K."/>
        </authorList>
    </citation>
    <scope>NUCLEOTIDE SEQUENCE [LARGE SCALE GENOMIC DNA]</scope>
    <source>
        <strain evidence="8 9">5-21a</strain>
    </source>
</reference>
<dbReference type="Pfam" id="PF01266">
    <property type="entry name" value="DAO"/>
    <property type="match status" value="1"/>
</dbReference>
<evidence type="ECO:0000256" key="5">
    <source>
        <dbReference type="ARBA" id="ARBA00023002"/>
    </source>
</evidence>
<feature type="domain" description="Glucose-methanol-choline oxidoreductase C-terminal" evidence="7">
    <location>
        <begin position="410"/>
        <end position="534"/>
    </location>
</feature>
<gene>
    <name evidence="8" type="ORF">LA521A_20110</name>
</gene>
<evidence type="ECO:0000256" key="3">
    <source>
        <dbReference type="ARBA" id="ARBA00022630"/>
    </source>
</evidence>
<proteinExistence type="inferred from homology"/>
<comment type="similarity">
    <text evidence="2">Belongs to the GMC oxidoreductase family.</text>
</comment>
<dbReference type="PANTHER" id="PTHR42784:SF1">
    <property type="entry name" value="PYRANOSE 2-OXIDASE"/>
    <property type="match status" value="1"/>
</dbReference>
<evidence type="ECO:0000256" key="2">
    <source>
        <dbReference type="ARBA" id="ARBA00010790"/>
    </source>
</evidence>
<dbReference type="PANTHER" id="PTHR42784">
    <property type="entry name" value="PYRANOSE 2-OXIDASE"/>
    <property type="match status" value="1"/>
</dbReference>
<keyword evidence="3" id="KW-0285">Flavoprotein</keyword>
<evidence type="ECO:0000313" key="9">
    <source>
        <dbReference type="Proteomes" id="UP001317822"/>
    </source>
</evidence>
<dbReference type="InterPro" id="IPR051473">
    <property type="entry name" value="P2Ox-like"/>
</dbReference>
<evidence type="ECO:0000256" key="1">
    <source>
        <dbReference type="ARBA" id="ARBA00001974"/>
    </source>
</evidence>
<dbReference type="SUPFAM" id="SSF51905">
    <property type="entry name" value="FAD/NAD(P)-binding domain"/>
    <property type="match status" value="1"/>
</dbReference>
<comment type="cofactor">
    <cofactor evidence="1">
        <name>FAD</name>
        <dbReference type="ChEBI" id="CHEBI:57692"/>
    </cofactor>
</comment>
<dbReference type="InterPro" id="IPR007867">
    <property type="entry name" value="GMC_OxRtase_C"/>
</dbReference>
<accession>A0ABM8DE37</accession>
<dbReference type="Gene3D" id="3.50.50.60">
    <property type="entry name" value="FAD/NAD(P)-binding domain"/>
    <property type="match status" value="2"/>
</dbReference>
<evidence type="ECO:0000259" key="6">
    <source>
        <dbReference type="Pfam" id="PF01266"/>
    </source>
</evidence>
<name>A0ABM8DE37_9GAMM</name>
<dbReference type="InterPro" id="IPR036188">
    <property type="entry name" value="FAD/NAD-bd_sf"/>
</dbReference>
<dbReference type="EMBL" id="AP027041">
    <property type="protein sequence ID" value="BDU16810.1"/>
    <property type="molecule type" value="Genomic_DNA"/>
</dbReference>
<dbReference type="Proteomes" id="UP001317822">
    <property type="component" value="Chromosome"/>
</dbReference>
<feature type="domain" description="FAD dependent oxidoreductase" evidence="6">
    <location>
        <begin position="17"/>
        <end position="225"/>
    </location>
</feature>
<dbReference type="Pfam" id="PF05199">
    <property type="entry name" value="GMC_oxred_C"/>
    <property type="match status" value="1"/>
</dbReference>
<dbReference type="InterPro" id="IPR006076">
    <property type="entry name" value="FAD-dep_OxRdtase"/>
</dbReference>
<keyword evidence="4" id="KW-0274">FAD</keyword>
<keyword evidence="9" id="KW-1185">Reference proteome</keyword>
<protein>
    <submittedName>
        <fullName evidence="8">FAD-dependent oxidoreductase</fullName>
    </submittedName>
</protein>
<sequence length="555" mass="61201">MIFDYRNASSPADIDADICIIGAGAAGLAIAWAFLGTQASVCVIESGGLTADERYQALLEGHSVGEPPFDPGASRLRAFGGTCNYWGRGCIPLANLAPRDWVPHSGWPIGFDDLEPHYRKARTFCGLDQHDFGEDTFLTPFSRAPLEFEGDALVHKTFASSPMIFGHAYHDVFERAENITVLLHANLIELDAVESAQAVRHARIGTLDGRRGTVRARHYVLACGGIENARLLLSSNSTIAQGLGNAHDLVGRYFMDHPSGKLGTLFADDPRMLTRPYDRNVPKGRPQAHPEICLSDEAQRRHRILSGRVRPFAFEEPVPEGLQALRDLRAAIRARRGNENWAIKARVCGRRNGEPDYIAKSMPTEDIRSLTLRAGLNAGDIAKAVGRKLTRKPTVRTERVDLIGYFEQVPNHDSRITLGDERDAMGLRKVNVDWRLTELDRHTYRTAATLFGGELARACNGRFQAEPWLEENGGIPQVFGTSHHMGTTRMADSARDGVVDRHCQVHGVDNLHIAGSSVFPTGSWAFPTFTIIALSLRLAEQLRVRLEQATPLLGI</sequence>